<evidence type="ECO:0000313" key="4">
    <source>
        <dbReference type="Proteomes" id="UP000001910"/>
    </source>
</evidence>
<feature type="compositionally biased region" description="Polar residues" evidence="1">
    <location>
        <begin position="2712"/>
        <end position="2723"/>
    </location>
</feature>
<sequence length="3289" mass="350775">MSNNLRQIAKDLRSFVKRCKDVHYSDSLLITFLVTGLLTTFAPSIIRADVAEDQQEVSAQAYDTITDLRQSFLRAKKENQKALRGANAELAQLLKEGDQVVKSPWASFQFGTGYTNNDWGTSYKGRGGKKLEYYSRTNDLTKYVFDASKHQYGATNLNLPRNQEPNTLAITPANIHEPYKPYDVTKLDAIALPTAPTFEPNMPAPNGVTPYDFTYYGTTASRSASTAVSEDVIANNAVRFNNLNSGYATYTSNTNETLSSSAVTANTNANTPSNGGTFDIGTTNKRLYDSGWWWSSNHGTEFASVTSINDGNFNIYDRHTSSASWVAGTFNTDSNYSGVVVNGGGPYSGYDDGAYGAAPTRTYTGNSQSDLEANARFHARVAYAAAHPEVHWNTITTLSDAALGLTFGYTHPDPAPLDPTRQAYAAKLNGTEISWQSRDTGVVTYSPTAWTTGHQYNHKADSSIKIADGNVSLYKNNFTIVDGNSRKRTGLHVATGGTARLTGLNVFSISGKNNNGTLVDGGTLNTSGTNTYKITSGSENNGIEIASGTVKMRDTTNFDISGTKNNNGILLTTGDLDTEGVNMTLTGTEHIGFNNQGGTSAKIKGGTLKIASGTTKSNLIYANADTETKEITFQVGTTANGNNNGVYVNGSAKLTDKGSNYTVNGSENNGIYSKTSGDIKVTDPTFTIGGDKNNGIYGTSTGNANITVERAALGASNDFTVTGTNNNGIITNGTGNLKVNRIRFDVSGIANNGDPGAQNNAIYIKGAAPTEIVGSAFTISGRDNNAVLAKGAAALDIKGETSFDISGNENNGVYIDGTASTTAYTDYNSSFTVTGTNSNAVYAKKGAVELKGTSMDIQGSNNNGLIVFKQSDVTPVKIGNNGSRRASFTVSGDGNNNGIYATNGSTIDSIDGANFTVSGNGIGLLVGDSTGKAKVTTIKNATFNVDNTEAVSDGTGTGIYLYQSEDTVLGDNARIDGNGNDILITLRNRDHNNKITLGGGPGTNRTLLNATGDNNVGINIQEGRTNQTTTAEILTDSQKGWNLHFEGKNNTGIKNNYFANTLTIKNELPNNSSPSSLYDSGVMSIYGDDGIMFANLGYVQAGTLRLDGISMQGKRSIGAAFLNNQYREIGTPPLNNELGNSGIFNGTGVALQGSIGANSGPHLDSSNSVAIFANTGQRKEFRETAVGHGSGSSAAISDLTVTGLNVGLNQFANNSVLLWSERGTKIKVTNTLGTAGTYTSSGGNGHVSDGVMIEGGKTVHGYNTNDDVVSTGSVIAYATGFLDAGKHGYSNLPSISYLPSEVEFGTGVNVDMVAKKGTALLANHGAKITAKGVRAGGIESILAYADGKHTTINNGIVDYTPSQIEIDGHVIAADNNLLGKNNVAGVLDAGKVKAVDLPNTYNNIAAYATGGGTVTIKGAKVSDTVLEKASGTLDPAAAPATKESLVFGMAAYATGEGSVVKYDNSATSVVTGVYGGVYATDKGQVEFAGDMINQNNYGTTITTKTTADGSVTAMGANAERRNGRGTSSDVKDNKGNTTTNDHKNVTPFYVKRTREGDTTIDDSGIVFTSKKTNIDMYDGILLTGNQYNVNNYTAGNTYNTIRDYYKDATKPAGLEGDKWTMAKYRGMSNVTASILSDHYAVELGVINQADGLKWDDDGNTNDPASPVRTNYLGSIGENFAGEMNIVNKDLSHNATNASNTKVGNRFNSTLLNSTLEIGSTEVDLEDADKTDVSTVGSSVNDPFNDIKMEGTLVTIKSGTTVKGDVADGYRAGQGLNMANRLNRWESPTSVTSRWIKNGNDKSGYVNKGKIDVYGGSKTAPITGMNVAFGTAQNIGSATDGEIKIDHGYGIYATDASLIKNTGKIEVTGKYAPTNISTLRSNRNFSAEPAPSGNNYGIAGISDTEIINYNVNDDWSQTINALDIEQSGANAETKVEGDLAVGIYGENRNNALASNIKIKYDNSSRTNAGIDVSNPNVTLSTARGVGIALVNGSSTTYADGALNAGGEITLKGFGGNIGQFGAAHNDILTGKNGVGVYAESAEIKVDSAKFAVETKDNGIGLWAMDDTVIARGADHDKIFNYNYYGAKDKNGFAMAFGGRNTNATTAANYMDILFSNTADATNVNLKNEDATGRTGTNKGIVGLLVNTNDAADKVTNYGKIEEDTSSKTNLKAYGALVNKGTFINHGDITLNASLMNDKNSTITTADMKKVNVGILANDHSERARDNSYIENYANITIGQDADSKHNVGSWAIYGYNIKTGAKLDGTEVVYKINRNSNGIYSGDGNVDIQKGTVLKVGNDTVLGHVRPTQVVNGITMPSRQPDTTGTGYADPDDLLSGLDNPRERDSAVGVYINNNRGLSDEARTINVAADMDIDRFSHGIVLAEKDGGAVTTVNMGTSAATAPRIKLAYSTANNPGGQVHSTKPYEPEIFSEEVNEQGNAVYYYSADTNSKAKSYANVTMDGDYNTAYFTKGSVTNYGNIDLRSQYDLELRNNDPDHIPVGYGSVGIISENTTDPSINEGKIITGLSDTQNMMYSVGMGAGRNFYRIDPSTRERVYDRTEGQGYVVNNGEIVVQEENGIGMLATGRGSRAINNGTIRLVGKNGVGMYIDREAIGENHGTITGDAENLKGVVAINGGYIKNYGTIKVEGTGSYGIVTDSSKFTLDANGNPIAYHTDTSSAEYRNGTTAGQANGHGGTDLYGGTETSIEEGTTGNPKTTGVGTTITRPNIVPLTSVTIDGVEQPIFNFNNDADVVGKQAENILVTSSIQTVATGATELQIPIWLRAKDEYGNPAWPRYNSPQMSEVTRIGMYVDTSGVRYTNPIDGIEKLTNLGKVNLYFGPEITEYTNSKAIRIANNKKEVAPGQYVVEENNILKPFNDALRRLPGGATINPLSSSLTWQVSANIDDNNQITELVMSKVPYHSFAFDGDKRLINFTNNLDNIYEIARPGSEEKMIFNKLNSIGNGEGHILAQAFDQMRGHIYGGIQQRTNATSNLLTDELAQLRSENNASKDSNKIKAFGRREEYKTDTAGLPDWHSNAGGFVYLHEDETVKLGDRSGWYAGVVNNYFTFKDLARSYENQAMLKTGIFKQTPLDEDGTFTFTIGGDAFFGKTNTKRRFWVVDKEFRAKSDYYTYGADINAKLEKEFRLTEGFSIVPNVGLDLQYGRFSTVNEDGDMALKIKSDDYYSVKPRAGVDFRYSQPVFKKSNFVASVGLAYETELGRLNDVDNEAKIKGAWTDYYSIKGDKEDRKGNFKSDLKLGLDNGRLGFTVNTGYDTKGHNFRAGLGLRALF</sequence>
<evidence type="ECO:0000313" key="3">
    <source>
        <dbReference type="EMBL" id="ACV38485.1"/>
    </source>
</evidence>
<reference evidence="3 4" key="1">
    <citation type="journal article" date="2009" name="Stand. Genomic Sci.">
        <title>Complete genome sequence of Leptotrichia buccalis type strain (C-1013-b).</title>
        <authorList>
            <person name="Ivanova N."/>
            <person name="Gronow S."/>
            <person name="Lapidus A."/>
            <person name="Copeland A."/>
            <person name="Glavina Del Rio T."/>
            <person name="Nolan M."/>
            <person name="Lucas S."/>
            <person name="Chen F."/>
            <person name="Tice H."/>
            <person name="Cheng J.F."/>
            <person name="Saunders E."/>
            <person name="Bruce D."/>
            <person name="Goodwin L."/>
            <person name="Brettin T."/>
            <person name="Detter J.C."/>
            <person name="Han C."/>
            <person name="Pitluck S."/>
            <person name="Mikhailova N."/>
            <person name="Pati A."/>
            <person name="Mavrommatis K."/>
            <person name="Chen A."/>
            <person name="Palaniappan K."/>
            <person name="Land M."/>
            <person name="Hauser L."/>
            <person name="Chang Y.J."/>
            <person name="Jeffries C.D."/>
            <person name="Chain P."/>
            <person name="Rohde C."/>
            <person name="Goker M."/>
            <person name="Bristow J."/>
            <person name="Eisen J.A."/>
            <person name="Markowitz V."/>
            <person name="Hugenholtz P."/>
            <person name="Kyrpides N.C."/>
            <person name="Klenk H.P."/>
        </authorList>
    </citation>
    <scope>NUCLEOTIDE SEQUENCE [LARGE SCALE GENOMIC DNA]</scope>
    <source>
        <strain evidence="4">ATCC 14201 / DSM 1135 / JCM 12969 / NCTC 10249 / C-1013-b</strain>
    </source>
</reference>
<dbReference type="InterPro" id="IPR005546">
    <property type="entry name" value="Autotransporte_beta"/>
</dbReference>
<dbReference type="PROSITE" id="PS51208">
    <property type="entry name" value="AUTOTRANSPORTER"/>
    <property type="match status" value="1"/>
</dbReference>
<dbReference type="NCBIfam" id="NF033175">
    <property type="entry name" value="fuso_auto_Nterm"/>
    <property type="match status" value="1"/>
</dbReference>
<dbReference type="RefSeq" id="WP_012806666.1">
    <property type="nucleotide sequence ID" value="NC_013192.1"/>
</dbReference>
<evidence type="ECO:0000256" key="1">
    <source>
        <dbReference type="SAM" id="MobiDB-lite"/>
    </source>
</evidence>
<dbReference type="OrthoDB" id="78031at2"/>
<accession>C7N8K4</accession>
<dbReference type="Proteomes" id="UP000001910">
    <property type="component" value="Chromosome"/>
</dbReference>
<dbReference type="eggNOG" id="COG3210">
    <property type="taxonomic scope" value="Bacteria"/>
</dbReference>
<dbReference type="HOGENOM" id="CLU_000258_1_0_0"/>
<dbReference type="KEGG" id="lba:Lebu_0575"/>
<feature type="compositionally biased region" description="Basic and acidic residues" evidence="1">
    <location>
        <begin position="1529"/>
        <end position="1544"/>
    </location>
</feature>
<organism evidence="3 4">
    <name type="scientific">Leptotrichia buccalis (strain ATCC 14201 / DSM 1135 / JCM 12969 / NCTC 10249 / C-1013-b)</name>
    <dbReference type="NCBI Taxonomy" id="523794"/>
    <lineage>
        <taxon>Bacteria</taxon>
        <taxon>Fusobacteriati</taxon>
        <taxon>Fusobacteriota</taxon>
        <taxon>Fusobacteriia</taxon>
        <taxon>Fusobacteriales</taxon>
        <taxon>Leptotrichiaceae</taxon>
        <taxon>Leptotrichia</taxon>
    </lineage>
</organism>
<gene>
    <name evidence="3" type="ordered locus">Lebu_0575</name>
</gene>
<dbReference type="EMBL" id="CP001685">
    <property type="protein sequence ID" value="ACV38485.1"/>
    <property type="molecule type" value="Genomic_DNA"/>
</dbReference>
<feature type="region of interest" description="Disordered" evidence="1">
    <location>
        <begin position="2704"/>
        <end position="2723"/>
    </location>
</feature>
<feature type="domain" description="Autotransporter" evidence="2">
    <location>
        <begin position="3000"/>
        <end position="3289"/>
    </location>
</feature>
<proteinExistence type="predicted"/>
<dbReference type="InterPro" id="IPR053787">
    <property type="entry name" value="Autotransptr-assoc_N"/>
</dbReference>
<dbReference type="SUPFAM" id="SSF103515">
    <property type="entry name" value="Autotransporter"/>
    <property type="match status" value="1"/>
</dbReference>
<dbReference type="InterPro" id="IPR036709">
    <property type="entry name" value="Autotransporte_beta_dom_sf"/>
</dbReference>
<keyword evidence="4" id="KW-1185">Reference proteome</keyword>
<protein>
    <submittedName>
        <fullName evidence="3">Autotransporter beta-domain protein</fullName>
    </submittedName>
</protein>
<evidence type="ECO:0000259" key="2">
    <source>
        <dbReference type="PROSITE" id="PS51208"/>
    </source>
</evidence>
<name>C7N8K4_LEPBD</name>
<feature type="region of interest" description="Disordered" evidence="1">
    <location>
        <begin position="1515"/>
        <end position="1544"/>
    </location>
</feature>